<dbReference type="InterPro" id="IPR042099">
    <property type="entry name" value="ANL_N_sf"/>
</dbReference>
<dbReference type="InterPro" id="IPR045851">
    <property type="entry name" value="AMP-bd_C_sf"/>
</dbReference>
<dbReference type="EMBL" id="CAJNNV010024443">
    <property type="protein sequence ID" value="CAE8609901.1"/>
    <property type="molecule type" value="Genomic_DNA"/>
</dbReference>
<keyword evidence="2" id="KW-0472">Membrane</keyword>
<feature type="compositionally biased region" description="Low complexity" evidence="1">
    <location>
        <begin position="1748"/>
        <end position="1759"/>
    </location>
</feature>
<accession>A0A813FH92</accession>
<dbReference type="Gene3D" id="3.30.300.30">
    <property type="match status" value="1"/>
</dbReference>
<feature type="region of interest" description="Disordered" evidence="1">
    <location>
        <begin position="1621"/>
        <end position="1698"/>
    </location>
</feature>
<feature type="region of interest" description="Disordered" evidence="1">
    <location>
        <begin position="1716"/>
        <end position="1855"/>
    </location>
</feature>
<evidence type="ECO:0000313" key="6">
    <source>
        <dbReference type="Proteomes" id="UP000654075"/>
    </source>
</evidence>
<evidence type="ECO:0000256" key="1">
    <source>
        <dbReference type="SAM" id="MobiDB-lite"/>
    </source>
</evidence>
<keyword evidence="6" id="KW-1185">Reference proteome</keyword>
<evidence type="ECO:0000256" key="2">
    <source>
        <dbReference type="SAM" id="Phobius"/>
    </source>
</evidence>
<evidence type="ECO:0000313" key="5">
    <source>
        <dbReference type="EMBL" id="CAE8609901.1"/>
    </source>
</evidence>
<keyword evidence="2" id="KW-1133">Transmembrane helix</keyword>
<dbReference type="OrthoDB" id="416786at2759"/>
<dbReference type="GO" id="GO:0005737">
    <property type="term" value="C:cytoplasm"/>
    <property type="evidence" value="ECO:0007669"/>
    <property type="project" value="TreeGrafter"/>
</dbReference>
<dbReference type="Gene3D" id="3.40.50.12780">
    <property type="entry name" value="N-terminal domain of ligase-like"/>
    <property type="match status" value="1"/>
</dbReference>
<dbReference type="Proteomes" id="UP000654075">
    <property type="component" value="Unassembled WGS sequence"/>
</dbReference>
<dbReference type="Pfam" id="PF13193">
    <property type="entry name" value="AMP-binding_C"/>
    <property type="match status" value="1"/>
</dbReference>
<evidence type="ECO:0000259" key="3">
    <source>
        <dbReference type="Pfam" id="PF00501"/>
    </source>
</evidence>
<dbReference type="InterPro" id="IPR020845">
    <property type="entry name" value="AMP-binding_CS"/>
</dbReference>
<dbReference type="GO" id="GO:0043041">
    <property type="term" value="P:amino acid activation for nonribosomal peptide biosynthetic process"/>
    <property type="evidence" value="ECO:0007669"/>
    <property type="project" value="TreeGrafter"/>
</dbReference>
<dbReference type="PROSITE" id="PS00455">
    <property type="entry name" value="AMP_BINDING"/>
    <property type="match status" value="1"/>
</dbReference>
<reference evidence="5" key="1">
    <citation type="submission" date="2021-02" db="EMBL/GenBank/DDBJ databases">
        <authorList>
            <person name="Dougan E. K."/>
            <person name="Rhodes N."/>
            <person name="Thang M."/>
            <person name="Chan C."/>
        </authorList>
    </citation>
    <scope>NUCLEOTIDE SEQUENCE</scope>
</reference>
<comment type="caution">
    <text evidence="5">The sequence shown here is derived from an EMBL/GenBank/DDBJ whole genome shotgun (WGS) entry which is preliminary data.</text>
</comment>
<sequence length="1967" mass="213514">MSARAVGISGGVAAMIYGLRAVAMQVSQVVHQCAQLAHRDNDKGPSECNLVACIKSCLDAAYPPTVRYRFTFLLFAGRLLSLEFISSDGQFRQVDDAVNDGILQSKLLHNVSRPLRQPRWGHKGPGHVAARSNTSLGDCPAALGTFPFQECRDPNTAWTGSEKLIFLVSYAAFWLSICMIVYFWPRMSQLASRCTKRSRAATATTIDGIPRVGLLSEAGAELAGGLVDPCAGPMPPYPTERRLIELFEDRVKENPAAVALTVPGSTRPSKEITYGALNAAIDEVTDALLSCGITRGSVVALVLDRSVAQVVAVFGVLKAGAAFLPVDNDAPFARKQFLLLESESSALIAAQGDQPAVELASEVGLNFIALPTDGSLSTIQIQRLAGMRANSLVRQPSSPGGGIVSTGPVERIRPEASDMALLIYTSGTTGSPKGIVYDHQHLMHGVHFFATHCKMNSSSVGLLKSPYFWAIIEWEMFPALTLGGKLVVASASGHKSPDYLANTIAAEEVSVLMITPQVLDLVLDVHEAQGNARPLRSLKHIVTVGEPLTSALANRTVRMGRGLEAQLHNFYGASESSCTVYTVPKEGVDLSAFPTKAPAGLPQPHSKVYVMKVEELGGGAPPLLTPVSAGGEAGEICFGGVLAACYWKHDELTSQKWIDTQEYGRLYMTGDRGRWHHGVLEVVGRVDRQVKIRGVRVEPEEVEAVLKKFSAPVVEDLAALSSVDIEMELAAEGIPARNALKEVAVVASQEPSDLVAFVSIREGVGQVTSEALRAHCQANLTPSYVPKFIVILEDLPKLPNGKPNLRELSSMASEHVVEEGEMVMDSLGQMKKLSKWAVFENAVIHRCYAWWMIGVLTDHYMRCAIDQDENTQFYPFCTTLARSSVKPWAEIIIRSIGNDQDLFGFIMLGAYQDSRPAIPGGPAKVNLGLKDLFVFVIYVAMALPIAQGMHLVFGSWAWPIDWGSHGAPTNEWDYNYMEVNSYTSDHRWYLAMVLSARVYLEIMEKFRAPAWLQGALATIPCFIDPPEGHEYAFDVCEDFNAGHPNDIPMYVRFTFSWMFRNFGTGCAVYWKWVSWYLAFYVWCFHFLRPAVARAEKLLPKGPTWAAAALGLSMMIGVLMAMFHYPNNVLENGTGLEWAWLEIGVDIIQPSLFVPEAYAIYSAATPCVTTTNEFAEDYQQARLGMTYFPLDLSWRATLAGQFGSLQDQRTQLRDRSCSQVANAVMSVNHDLAWATRFFNKSVQGEQLQHRPQRSELSGMISCSLAFASPSLPSSDPPGFHTNGICVLLSPRMLRFQGSMSDPASAVKLARHYLLLSPTLLYQRLKRLAAARRAREALTCIHKHRIDSFIISSSMRVTLKLFRFWSLAKIMTSISKITLCVSSAGGRLLCGLSPWWPGVEGVAVLLWWKGGHHELHSSTTSCFGLDFVQHSGISALSVPVPVVMHRRKEDVGENVMSAEVQRCTQAASPVVLVTLFHMFSASVPRIALLRLTLKAFKVFLILALVISVCHDCAASVRFLKKSRRGQLWPVSVGASDAAMRLLEACRDGEGLAGVGNADLSSTTFASPCGISIARSDRAKLWRILCCAARASEKLSAAASVVEAEGKIVEVASLPCGELAAALAARRSPSPPPRERPILGTPVARRRLSVKSPARSLPPSWSSDSLRPAPSGVCERLLSPRRRAEVPAPRDGSLRGAASPKEPFAQLYRSLVRGPGAVAALPEPRSPPCRFRFRSCGAGRPGGSPPPSPRSPQSRLQRSPPLLMTPPRTPLAGLTEARQQRQPRRRLSVKSPGRPEDVASRPLPDSTAPLPAGSAIGASPNSAESPRTAPRLRRLSVKSPGPGPFKEQPRLRPGSPKASAAAAAAAALAAVAARVRCARWLEGFYPCPSALLLPRSSGVRAEVPNADSHRADRSKANIGTRNVNCGASSNLRIDGNSCPLSGAKRPVPSATTTGSPPQKRRRSLCTSFVS</sequence>
<keyword evidence="2" id="KW-0812">Transmembrane</keyword>
<dbReference type="GO" id="GO:0031177">
    <property type="term" value="F:phosphopantetheine binding"/>
    <property type="evidence" value="ECO:0007669"/>
    <property type="project" value="TreeGrafter"/>
</dbReference>
<proteinExistence type="predicted"/>
<dbReference type="PANTHER" id="PTHR45527:SF1">
    <property type="entry name" value="FATTY ACID SYNTHASE"/>
    <property type="match status" value="1"/>
</dbReference>
<protein>
    <submittedName>
        <fullName evidence="5">Uncharacterized protein</fullName>
    </submittedName>
</protein>
<feature type="transmembrane region" description="Helical" evidence="2">
    <location>
        <begin position="1103"/>
        <end position="1124"/>
    </location>
</feature>
<dbReference type="InterPro" id="IPR025110">
    <property type="entry name" value="AMP-bd_C"/>
</dbReference>
<name>A0A813FH92_POLGL</name>
<organism evidence="5 6">
    <name type="scientific">Polarella glacialis</name>
    <name type="common">Dinoflagellate</name>
    <dbReference type="NCBI Taxonomy" id="89957"/>
    <lineage>
        <taxon>Eukaryota</taxon>
        <taxon>Sar</taxon>
        <taxon>Alveolata</taxon>
        <taxon>Dinophyceae</taxon>
        <taxon>Suessiales</taxon>
        <taxon>Suessiaceae</taxon>
        <taxon>Polarella</taxon>
    </lineage>
</organism>
<feature type="region of interest" description="Disordered" evidence="1">
    <location>
        <begin position="1933"/>
        <end position="1967"/>
    </location>
</feature>
<feature type="transmembrane region" description="Helical" evidence="2">
    <location>
        <begin position="164"/>
        <end position="184"/>
    </location>
</feature>
<evidence type="ECO:0000259" key="4">
    <source>
        <dbReference type="Pfam" id="PF13193"/>
    </source>
</evidence>
<feature type="domain" description="AMP-binding enzyme C-terminal" evidence="4">
    <location>
        <begin position="739"/>
        <end position="802"/>
    </location>
</feature>
<feature type="domain" description="AMP-dependent synthetase/ligase" evidence="3">
    <location>
        <begin position="247"/>
        <end position="647"/>
    </location>
</feature>
<dbReference type="Pfam" id="PF00501">
    <property type="entry name" value="AMP-binding"/>
    <property type="match status" value="1"/>
</dbReference>
<feature type="transmembrane region" description="Helical" evidence="2">
    <location>
        <begin position="1072"/>
        <end position="1091"/>
    </location>
</feature>
<dbReference type="PANTHER" id="PTHR45527">
    <property type="entry name" value="NONRIBOSOMAL PEPTIDE SYNTHETASE"/>
    <property type="match status" value="1"/>
</dbReference>
<dbReference type="GO" id="GO:0044550">
    <property type="term" value="P:secondary metabolite biosynthetic process"/>
    <property type="evidence" value="ECO:0007669"/>
    <property type="project" value="TreeGrafter"/>
</dbReference>
<gene>
    <name evidence="5" type="ORF">PGLA1383_LOCUS27720</name>
</gene>
<dbReference type="InterPro" id="IPR000873">
    <property type="entry name" value="AMP-dep_synth/lig_dom"/>
</dbReference>
<dbReference type="SUPFAM" id="SSF56801">
    <property type="entry name" value="Acetyl-CoA synthetase-like"/>
    <property type="match status" value="1"/>
</dbReference>